<keyword evidence="3" id="KW-0963">Cytoplasm</keyword>
<keyword evidence="9" id="KW-1185">Reference proteome</keyword>
<dbReference type="PANTHER" id="PTHR19302">
    <property type="entry name" value="GAMMA TUBULIN COMPLEX PROTEIN"/>
    <property type="match status" value="1"/>
</dbReference>
<dbReference type="GO" id="GO:0051321">
    <property type="term" value="P:meiotic cell cycle"/>
    <property type="evidence" value="ECO:0007669"/>
    <property type="project" value="TreeGrafter"/>
</dbReference>
<dbReference type="GO" id="GO:0043015">
    <property type="term" value="F:gamma-tubulin binding"/>
    <property type="evidence" value="ECO:0007669"/>
    <property type="project" value="InterPro"/>
</dbReference>
<keyword evidence="5" id="KW-0206">Cytoskeleton</keyword>
<gene>
    <name evidence="10" type="primary">LOC108679780</name>
</gene>
<dbReference type="GO" id="GO:0051225">
    <property type="term" value="P:spindle assembly"/>
    <property type="evidence" value="ECO:0007669"/>
    <property type="project" value="TreeGrafter"/>
</dbReference>
<evidence type="ECO:0000256" key="4">
    <source>
        <dbReference type="ARBA" id="ARBA00022701"/>
    </source>
</evidence>
<feature type="domain" description="Gamma tubulin complex component protein N-terminal" evidence="8">
    <location>
        <begin position="236"/>
        <end position="603"/>
    </location>
</feature>
<evidence type="ECO:0000259" key="7">
    <source>
        <dbReference type="Pfam" id="PF04130"/>
    </source>
</evidence>
<evidence type="ECO:0000256" key="3">
    <source>
        <dbReference type="ARBA" id="ARBA00022490"/>
    </source>
</evidence>
<keyword evidence="4" id="KW-0493">Microtubule</keyword>
<feature type="compositionally biased region" description="Low complexity" evidence="6">
    <location>
        <begin position="137"/>
        <end position="161"/>
    </location>
</feature>
<comment type="similarity">
    <text evidence="2">Belongs to the TUBGCP family.</text>
</comment>
<dbReference type="Gene3D" id="1.20.120.1900">
    <property type="entry name" value="Gamma-tubulin complex, C-terminal domain"/>
    <property type="match status" value="1"/>
</dbReference>
<protein>
    <submittedName>
        <fullName evidence="10">Gamma-tubulin complex component 3</fullName>
    </submittedName>
</protein>
<dbReference type="GO" id="GO:0031122">
    <property type="term" value="P:cytoplasmic microtubule organization"/>
    <property type="evidence" value="ECO:0007669"/>
    <property type="project" value="TreeGrafter"/>
</dbReference>
<evidence type="ECO:0000313" key="9">
    <source>
        <dbReference type="Proteomes" id="UP000694843"/>
    </source>
</evidence>
<dbReference type="AlphaFoldDB" id="A0A8B7PD24"/>
<dbReference type="GO" id="GO:0000278">
    <property type="term" value="P:mitotic cell cycle"/>
    <property type="evidence" value="ECO:0007669"/>
    <property type="project" value="TreeGrafter"/>
</dbReference>
<evidence type="ECO:0000313" key="10">
    <source>
        <dbReference type="RefSeq" id="XP_018023993.1"/>
    </source>
</evidence>
<dbReference type="GO" id="GO:0007020">
    <property type="term" value="P:microtubule nucleation"/>
    <property type="evidence" value="ECO:0007669"/>
    <property type="project" value="InterPro"/>
</dbReference>
<dbReference type="OrthoDB" id="5860513at2759"/>
<dbReference type="Pfam" id="PF17681">
    <property type="entry name" value="GCP_N_terminal"/>
    <property type="match status" value="1"/>
</dbReference>
<evidence type="ECO:0000256" key="6">
    <source>
        <dbReference type="SAM" id="MobiDB-lite"/>
    </source>
</evidence>
<dbReference type="InterPro" id="IPR042241">
    <property type="entry name" value="GCP_C_sf"/>
</dbReference>
<comment type="subcellular location">
    <subcellularLocation>
        <location evidence="1">Cytoplasm</location>
        <location evidence="1">Cytoskeleton</location>
    </subcellularLocation>
</comment>
<dbReference type="Proteomes" id="UP000694843">
    <property type="component" value="Unplaced"/>
</dbReference>
<sequence>MEEPLGILKRLCSHVTGITDEATLSEQYRVSVGVLRSGLWIGSSASGGRSSDEARAVGERVKKWLIRHDRLQHAVQFSQLLNNVMNSSVLKNKASILTLLLLLGQESEHQQPHPSHALGNGLSDGGEFFTLPPLYLGSTDPGSRGSSRTTTGSSRSGSGPSIPASEADSDGRGSGSANWIPSRAAKLTTYYRGAAEHRSTSGSVRPPGGGERLITQQPQVSRQLAAQVEVTEEVLVREVLFVLQGIEGKIIKHDLANDGYKIDPKVRISKPVRDLILKLSEVGWLYSEVQKFCDGQLARGGFGLNKSASVGNIMNTGVTPGGLTQSTSFSALSTCQLLSGAALDNTNAPTPGSRLPRSGVGLSISGPTLVNQALVLALRDHLNEHCRLIAVLEAQLSAVNEEAADELSSSGGGLTLRRLLLWTLEPRLRLRSLVHLSHSARGLRGGALLSALYQHLQHGSPSTEGVVQHCLARSAAPLHAMLTQWLVHGALTDPHEEFFIAADHTASLHDLWHHKYSIRWCQLPSFVSAAEARQVLATGKSLNFLRSVCKLKTPLAEQQAIAAALKHTTVESLFVQESRPALQQLMDLTYRAACGRVLQEVLQEQQLLTHLRALRRYLLLGQGDFIHTLLQVLRVELCQPASRLYPHNLSSLLETAVAGSNARFDHPDTLRRLDVKLLQVAQGDTGWDVFSLDYHVDGPIGTVLTTQCMQQYLMLFNSLWRAKHMECVLSDTWKQQAATTKLCRNLPEVQVVVHGLQLLLSEMIHLVHQLGYYVTFEVLEVSWDALMKALDAPNSLDCLIAAHNSFLARIVKGALLDQRSADVRTHLRSIYDLMVRLAELQTRLHTGVAAEIQARQEKRSRELALAKEGQFSTGAGEEEAEQQRRHVFSSRFVTKLKTELKILTQTYQDMVQSLLLMLAAQDDDNLQQLSSRLDFNEHYQRRDRRLRQRLTFHHKRKSLGGAKAAAALAADNAHSPHALVC</sequence>
<organism evidence="9 10">
    <name type="scientific">Hyalella azteca</name>
    <name type="common">Amphipod</name>
    <dbReference type="NCBI Taxonomy" id="294128"/>
    <lineage>
        <taxon>Eukaryota</taxon>
        <taxon>Metazoa</taxon>
        <taxon>Ecdysozoa</taxon>
        <taxon>Arthropoda</taxon>
        <taxon>Crustacea</taxon>
        <taxon>Multicrustacea</taxon>
        <taxon>Malacostraca</taxon>
        <taxon>Eumalacostraca</taxon>
        <taxon>Peracarida</taxon>
        <taxon>Amphipoda</taxon>
        <taxon>Senticaudata</taxon>
        <taxon>Talitrida</taxon>
        <taxon>Talitroidea</taxon>
        <taxon>Hyalellidae</taxon>
        <taxon>Hyalella</taxon>
    </lineage>
</organism>
<evidence type="ECO:0000256" key="1">
    <source>
        <dbReference type="ARBA" id="ARBA00004245"/>
    </source>
</evidence>
<dbReference type="Pfam" id="PF04130">
    <property type="entry name" value="GCP_C_terminal"/>
    <property type="match status" value="1"/>
</dbReference>
<dbReference type="RefSeq" id="XP_018023993.1">
    <property type="nucleotide sequence ID" value="XM_018168504.2"/>
</dbReference>
<dbReference type="InterPro" id="IPR040457">
    <property type="entry name" value="GCP_C"/>
</dbReference>
<evidence type="ECO:0000259" key="8">
    <source>
        <dbReference type="Pfam" id="PF17681"/>
    </source>
</evidence>
<dbReference type="GO" id="GO:0000930">
    <property type="term" value="C:gamma-tubulin complex"/>
    <property type="evidence" value="ECO:0007669"/>
    <property type="project" value="TreeGrafter"/>
</dbReference>
<accession>A0A8B7PD24</accession>
<dbReference type="GO" id="GO:0000922">
    <property type="term" value="C:spindle pole"/>
    <property type="evidence" value="ECO:0007669"/>
    <property type="project" value="InterPro"/>
</dbReference>
<dbReference type="InterPro" id="IPR041470">
    <property type="entry name" value="GCP_N"/>
</dbReference>
<reference evidence="10" key="1">
    <citation type="submission" date="2025-08" db="UniProtKB">
        <authorList>
            <consortium name="RefSeq"/>
        </authorList>
    </citation>
    <scope>IDENTIFICATION</scope>
    <source>
        <tissue evidence="10">Whole organism</tissue>
    </source>
</reference>
<dbReference type="PANTHER" id="PTHR19302:SF14">
    <property type="entry name" value="GAMMA-TUBULIN COMPLEX COMPONENT 3"/>
    <property type="match status" value="1"/>
</dbReference>
<feature type="region of interest" description="Disordered" evidence="6">
    <location>
        <begin position="194"/>
        <end position="214"/>
    </location>
</feature>
<dbReference type="GO" id="GO:0005874">
    <property type="term" value="C:microtubule"/>
    <property type="evidence" value="ECO:0007669"/>
    <property type="project" value="UniProtKB-KW"/>
</dbReference>
<evidence type="ECO:0000256" key="2">
    <source>
        <dbReference type="ARBA" id="ARBA00010337"/>
    </source>
</evidence>
<dbReference type="InterPro" id="IPR007259">
    <property type="entry name" value="GCP"/>
</dbReference>
<dbReference type="KEGG" id="hazt:108679780"/>
<dbReference type="GeneID" id="108679780"/>
<feature type="region of interest" description="Disordered" evidence="6">
    <location>
        <begin position="133"/>
        <end position="179"/>
    </location>
</feature>
<name>A0A8B7PD24_HYAAZ</name>
<feature type="domain" description="Gamma tubulin complex component C-terminal" evidence="7">
    <location>
        <begin position="607"/>
        <end position="939"/>
    </location>
</feature>
<dbReference type="OMA" id="TIFTHLW"/>
<dbReference type="GO" id="GO:0051011">
    <property type="term" value="F:microtubule minus-end binding"/>
    <property type="evidence" value="ECO:0007669"/>
    <property type="project" value="TreeGrafter"/>
</dbReference>
<proteinExistence type="inferred from homology"/>
<evidence type="ECO:0000256" key="5">
    <source>
        <dbReference type="ARBA" id="ARBA00023212"/>
    </source>
</evidence>